<evidence type="ECO:0000259" key="2">
    <source>
        <dbReference type="Pfam" id="PF00013"/>
    </source>
</evidence>
<feature type="domain" description="K Homology" evidence="2">
    <location>
        <begin position="19"/>
        <end position="62"/>
    </location>
</feature>
<comment type="caution">
    <text evidence="3">The sequence shown here is derived from an EMBL/GenBank/DDBJ whole genome shotgun (WGS) entry which is preliminary data.</text>
</comment>
<protein>
    <submittedName>
        <fullName evidence="3">KH domain-containing protein At4g18375-like</fullName>
    </submittedName>
</protein>
<dbReference type="SUPFAM" id="SSF54791">
    <property type="entry name" value="Eukaryotic type KH-domain (KH-domain type I)"/>
    <property type="match status" value="1"/>
</dbReference>
<sequence>SVSSYSSKQHYGGLSSSALEMLVPGHAVGKVMGRGGANVDNIRKISGASVEISDTKSSRGDRVAV</sequence>
<dbReference type="EMBL" id="BKCJ011733603">
    <property type="protein sequence ID" value="GFD48973.1"/>
    <property type="molecule type" value="Genomic_DNA"/>
</dbReference>
<accession>A0A699WP78</accession>
<dbReference type="Gene3D" id="3.30.1370.10">
    <property type="entry name" value="K Homology domain, type 1"/>
    <property type="match status" value="1"/>
</dbReference>
<feature type="non-terminal residue" evidence="3">
    <location>
        <position position="65"/>
    </location>
</feature>
<evidence type="ECO:0000256" key="1">
    <source>
        <dbReference type="PROSITE-ProRule" id="PRU00117"/>
    </source>
</evidence>
<proteinExistence type="predicted"/>
<dbReference type="PROSITE" id="PS50084">
    <property type="entry name" value="KH_TYPE_1"/>
    <property type="match status" value="1"/>
</dbReference>
<dbReference type="InterPro" id="IPR036612">
    <property type="entry name" value="KH_dom_type_1_sf"/>
</dbReference>
<organism evidence="3">
    <name type="scientific">Tanacetum cinerariifolium</name>
    <name type="common">Dalmatian daisy</name>
    <name type="synonym">Chrysanthemum cinerariifolium</name>
    <dbReference type="NCBI Taxonomy" id="118510"/>
    <lineage>
        <taxon>Eukaryota</taxon>
        <taxon>Viridiplantae</taxon>
        <taxon>Streptophyta</taxon>
        <taxon>Embryophyta</taxon>
        <taxon>Tracheophyta</taxon>
        <taxon>Spermatophyta</taxon>
        <taxon>Magnoliopsida</taxon>
        <taxon>eudicotyledons</taxon>
        <taxon>Gunneridae</taxon>
        <taxon>Pentapetalae</taxon>
        <taxon>asterids</taxon>
        <taxon>campanulids</taxon>
        <taxon>Asterales</taxon>
        <taxon>Asteraceae</taxon>
        <taxon>Asteroideae</taxon>
        <taxon>Anthemideae</taxon>
        <taxon>Anthemidinae</taxon>
        <taxon>Tanacetum</taxon>
    </lineage>
</organism>
<dbReference type="Pfam" id="PF00013">
    <property type="entry name" value="KH_1"/>
    <property type="match status" value="1"/>
</dbReference>
<reference evidence="3" key="1">
    <citation type="journal article" date="2019" name="Sci. Rep.">
        <title>Draft genome of Tanacetum cinerariifolium, the natural source of mosquito coil.</title>
        <authorList>
            <person name="Yamashiro T."/>
            <person name="Shiraishi A."/>
            <person name="Satake H."/>
            <person name="Nakayama K."/>
        </authorList>
    </citation>
    <scope>NUCLEOTIDE SEQUENCE</scope>
</reference>
<keyword evidence="1" id="KW-0694">RNA-binding</keyword>
<name>A0A699WP78_TANCI</name>
<evidence type="ECO:0000313" key="3">
    <source>
        <dbReference type="EMBL" id="GFD48973.1"/>
    </source>
</evidence>
<feature type="non-terminal residue" evidence="3">
    <location>
        <position position="1"/>
    </location>
</feature>
<gene>
    <name evidence="3" type="ORF">Tci_920942</name>
</gene>
<dbReference type="AlphaFoldDB" id="A0A699WP78"/>
<dbReference type="InterPro" id="IPR004088">
    <property type="entry name" value="KH_dom_type_1"/>
</dbReference>
<dbReference type="GO" id="GO:0003723">
    <property type="term" value="F:RNA binding"/>
    <property type="evidence" value="ECO:0007669"/>
    <property type="project" value="UniProtKB-UniRule"/>
</dbReference>